<feature type="transmembrane region" description="Helical" evidence="1">
    <location>
        <begin position="96"/>
        <end position="117"/>
    </location>
</feature>
<proteinExistence type="predicted"/>
<keyword evidence="1" id="KW-1133">Transmembrane helix</keyword>
<evidence type="ECO:0000313" key="2">
    <source>
        <dbReference type="EMBL" id="UNM16017.1"/>
    </source>
</evidence>
<dbReference type="EMBL" id="CP071872">
    <property type="protein sequence ID" value="UNM16017.1"/>
    <property type="molecule type" value="Genomic_DNA"/>
</dbReference>
<gene>
    <name evidence="2" type="ORF">J4032_35195</name>
</gene>
<organism evidence="2 3">
    <name type="scientific">Streptomyces formicae</name>
    <dbReference type="NCBI Taxonomy" id="1616117"/>
    <lineage>
        <taxon>Bacteria</taxon>
        <taxon>Bacillati</taxon>
        <taxon>Actinomycetota</taxon>
        <taxon>Actinomycetes</taxon>
        <taxon>Kitasatosporales</taxon>
        <taxon>Streptomycetaceae</taxon>
        <taxon>Streptomyces</taxon>
    </lineage>
</organism>
<sequence length="128" mass="12988">MRSTTAHLTVERAAAAFVALTGVAATVLLVTQGTRAAGTPAWLLPALAVLGAAVPLLVVLVLRKPSYRAALVAFPLAAACHAAILGTSGGGLPLKALLGLSVGASVLVCVRVTLLRAEASENRPRNRF</sequence>
<keyword evidence="1" id="KW-0472">Membrane</keyword>
<accession>A0ABY3WYZ0</accession>
<dbReference type="Proteomes" id="UP000828924">
    <property type="component" value="Chromosome"/>
</dbReference>
<evidence type="ECO:0000313" key="3">
    <source>
        <dbReference type="Proteomes" id="UP000828924"/>
    </source>
</evidence>
<feature type="transmembrane region" description="Helical" evidence="1">
    <location>
        <begin position="12"/>
        <end position="30"/>
    </location>
</feature>
<reference evidence="2 3" key="1">
    <citation type="submission" date="2021-03" db="EMBL/GenBank/DDBJ databases">
        <title>Complete genome of Streptomyces formicae strain 1H-GS9 (DSM 100524).</title>
        <authorList>
            <person name="Atanasov K.E."/>
            <person name="Altabella T."/>
            <person name="Ferrer A."/>
        </authorList>
    </citation>
    <scope>NUCLEOTIDE SEQUENCE [LARGE SCALE GENOMIC DNA]</scope>
    <source>
        <strain evidence="2 3">1H-GS9</strain>
    </source>
</reference>
<protein>
    <recommendedName>
        <fullName evidence="4">Integral membrane protein</fullName>
    </recommendedName>
</protein>
<feature type="transmembrane region" description="Helical" evidence="1">
    <location>
        <begin position="42"/>
        <end position="62"/>
    </location>
</feature>
<evidence type="ECO:0000256" key="1">
    <source>
        <dbReference type="SAM" id="Phobius"/>
    </source>
</evidence>
<keyword evidence="3" id="KW-1185">Reference proteome</keyword>
<evidence type="ECO:0008006" key="4">
    <source>
        <dbReference type="Google" id="ProtNLM"/>
    </source>
</evidence>
<name>A0ABY3WYZ0_9ACTN</name>
<dbReference type="RefSeq" id="WP_242338288.1">
    <property type="nucleotide sequence ID" value="NZ_CP071872.1"/>
</dbReference>
<feature type="transmembrane region" description="Helical" evidence="1">
    <location>
        <begin position="69"/>
        <end position="90"/>
    </location>
</feature>
<keyword evidence="1" id="KW-0812">Transmembrane</keyword>